<evidence type="ECO:0000256" key="5">
    <source>
        <dbReference type="ARBA" id="ARBA00023136"/>
    </source>
</evidence>
<evidence type="ECO:0000256" key="4">
    <source>
        <dbReference type="ARBA" id="ARBA00022622"/>
    </source>
</evidence>
<dbReference type="GO" id="GO:0098552">
    <property type="term" value="C:side of membrane"/>
    <property type="evidence" value="ECO:0007669"/>
    <property type="project" value="UniProtKB-KW"/>
</dbReference>
<evidence type="ECO:0000256" key="8">
    <source>
        <dbReference type="SAM" id="MobiDB-lite"/>
    </source>
</evidence>
<dbReference type="AlphaFoldDB" id="A0A1J0R5P2"/>
<dbReference type="InterPro" id="IPR019609">
    <property type="entry name" value="Variant_surf_glycoprt_trypan_C"/>
</dbReference>
<feature type="region of interest" description="Disordered" evidence="8">
    <location>
        <begin position="410"/>
        <end position="444"/>
    </location>
</feature>
<keyword evidence="5" id="KW-0472">Membrane</keyword>
<comment type="function">
    <text evidence="1">VSG forms a coat on the surface of the parasite. The trypanosome evades the immune response of the host by expressing a series of antigenically distinct VSGs from an estimated 1000 VSG genes.</text>
</comment>
<dbReference type="Pfam" id="PF10659">
    <property type="entry name" value="Trypan_glycop_C"/>
    <property type="match status" value="1"/>
</dbReference>
<proteinExistence type="predicted"/>
<organism evidence="11">
    <name type="scientific">Trypanosoma brucei</name>
    <dbReference type="NCBI Taxonomy" id="5691"/>
    <lineage>
        <taxon>Eukaryota</taxon>
        <taxon>Discoba</taxon>
        <taxon>Euglenozoa</taxon>
        <taxon>Kinetoplastea</taxon>
        <taxon>Metakinetoplastina</taxon>
        <taxon>Trypanosomatida</taxon>
        <taxon>Trypanosomatidae</taxon>
        <taxon>Trypanosoma</taxon>
    </lineage>
</organism>
<feature type="signal peptide" evidence="9">
    <location>
        <begin position="1"/>
        <end position="22"/>
    </location>
</feature>
<keyword evidence="4" id="KW-0336">GPI-anchor</keyword>
<evidence type="ECO:0000256" key="9">
    <source>
        <dbReference type="SAM" id="SignalP"/>
    </source>
</evidence>
<dbReference type="SUPFAM" id="SSF58087">
    <property type="entry name" value="Variant surface glycoprotein (N-terminal domain)"/>
    <property type="match status" value="1"/>
</dbReference>
<evidence type="ECO:0000259" key="10">
    <source>
        <dbReference type="Pfam" id="PF10659"/>
    </source>
</evidence>
<feature type="compositionally biased region" description="Basic and acidic residues" evidence="8">
    <location>
        <begin position="423"/>
        <end position="433"/>
    </location>
</feature>
<dbReference type="VEuPathDB" id="TriTrypDB:Tb11.v5.0143"/>
<keyword evidence="3" id="KW-1003">Cell membrane</keyword>
<name>A0A1J0R5P2_9TRYP</name>
<comment type="subcellular location">
    <subcellularLocation>
        <location evidence="2">Cell membrane</location>
        <topology evidence="2">Lipid-anchor</topology>
        <topology evidence="2">GPI-anchor</topology>
    </subcellularLocation>
</comment>
<feature type="chain" id="PRO_5012520500" evidence="9">
    <location>
        <begin position="23"/>
        <end position="489"/>
    </location>
</feature>
<dbReference type="VEuPathDB" id="TriTrypDB:Tb427_000313600"/>
<protein>
    <submittedName>
        <fullName evidence="11">Variant surface glycoprotein 1125.336</fullName>
    </submittedName>
</protein>
<evidence type="ECO:0000313" key="11">
    <source>
        <dbReference type="EMBL" id="APD73149.1"/>
    </source>
</evidence>
<dbReference type="GO" id="GO:0005886">
    <property type="term" value="C:plasma membrane"/>
    <property type="evidence" value="ECO:0007669"/>
    <property type="project" value="UniProtKB-SubCell"/>
</dbReference>
<evidence type="ECO:0000256" key="7">
    <source>
        <dbReference type="ARBA" id="ARBA00023288"/>
    </source>
</evidence>
<evidence type="ECO:0000256" key="3">
    <source>
        <dbReference type="ARBA" id="ARBA00022475"/>
    </source>
</evidence>
<reference evidence="11" key="1">
    <citation type="submission" date="2016-08" db="EMBL/GenBank/DDBJ databases">
        <title>VSG repertoire of Trypanosoma brucei EATRO 1125.</title>
        <authorList>
            <person name="Cross G.A."/>
        </authorList>
    </citation>
    <scope>NUCLEOTIDE SEQUENCE</scope>
    <source>
        <strain evidence="11">EATRO 1125</strain>
    </source>
</reference>
<feature type="domain" description="Trypanosome variant surface glycoprotein C-terminal" evidence="10">
    <location>
        <begin position="407"/>
        <end position="465"/>
    </location>
</feature>
<evidence type="ECO:0000256" key="2">
    <source>
        <dbReference type="ARBA" id="ARBA00004609"/>
    </source>
</evidence>
<keyword evidence="9" id="KW-0732">Signal</keyword>
<dbReference type="EMBL" id="KX699193">
    <property type="protein sequence ID" value="APD73149.1"/>
    <property type="molecule type" value="Genomic_DNA"/>
</dbReference>
<dbReference type="VEuPathDB" id="TriTrypDB:Tbg972.9.580"/>
<accession>A0A1J0R5P2</accession>
<evidence type="ECO:0000256" key="1">
    <source>
        <dbReference type="ARBA" id="ARBA00002523"/>
    </source>
</evidence>
<sequence length="489" mass="52118">MKNWAAVTIIALAVSVYRDAAASNPAEDAIATACDEAQYFGELTRTFEQDIRNAESAITALRHQAYAWQIAAQMEPTAEASAAMQALSAYAYLQAEKVYQANQPLAESLRKATTTLYQRMATVITASQLQGSATADLEQGSSNTNDVGSIYGGATTKCAIPIKLKPVAKQVCKKKIQDSDTLHLKTITARGKRKLKLLQDEYLQTQKTTLTLVAKSPDNLLTTYTPGHCSDNGTPLTGGSKGLGIKEAAVDVTKHETLDQNIFTAAEGATTCENAEKADEHTPVNRKATAIALCTANANKPALAPNPDTMAPTGLADDEDFQKIAATLLAPLGKTINLESTEDKRQLAELIKATYGTEAAQFKAKFVTAVNSRPVNFKLGSYTEDSTIGGIVKTPRAATALAYYFHQAQNKGSKSPNAPQADAAEKKGEKNGGDNKTNATDCTGAEEKDCDKEKCTWNAEKKQCKVKEGAAVISAVIKAPILLAAVFLS</sequence>
<evidence type="ECO:0000256" key="6">
    <source>
        <dbReference type="ARBA" id="ARBA00023180"/>
    </source>
</evidence>
<keyword evidence="7" id="KW-0449">Lipoprotein</keyword>
<keyword evidence="6" id="KW-0325">Glycoprotein</keyword>